<dbReference type="OrthoDB" id="2858653at2759"/>
<dbReference type="HOGENOM" id="CLU_567551_0_0_1"/>
<dbReference type="InParanoid" id="A0A0C3G159"/>
<reference evidence="2 3" key="1">
    <citation type="submission" date="2014-04" db="EMBL/GenBank/DDBJ databases">
        <authorList>
            <consortium name="DOE Joint Genome Institute"/>
            <person name="Kuo A."/>
            <person name="Tarkka M."/>
            <person name="Buscot F."/>
            <person name="Kohler A."/>
            <person name="Nagy L.G."/>
            <person name="Floudas D."/>
            <person name="Copeland A."/>
            <person name="Barry K.W."/>
            <person name="Cichocki N."/>
            <person name="Veneault-Fourrey C."/>
            <person name="LaButti K."/>
            <person name="Lindquist E.A."/>
            <person name="Lipzen A."/>
            <person name="Lundell T."/>
            <person name="Morin E."/>
            <person name="Murat C."/>
            <person name="Sun H."/>
            <person name="Tunlid A."/>
            <person name="Henrissat B."/>
            <person name="Grigoriev I.V."/>
            <person name="Hibbett D.S."/>
            <person name="Martin F."/>
            <person name="Nordberg H.P."/>
            <person name="Cantor M.N."/>
            <person name="Hua S.X."/>
        </authorList>
    </citation>
    <scope>NUCLEOTIDE SEQUENCE [LARGE SCALE GENOMIC DNA]</scope>
    <source>
        <strain evidence="2 3">F 1598</strain>
    </source>
</reference>
<gene>
    <name evidence="2" type="ORF">PILCRDRAFT_812780</name>
</gene>
<evidence type="ECO:0000313" key="2">
    <source>
        <dbReference type="EMBL" id="KIM89985.1"/>
    </source>
</evidence>
<accession>A0A0C3G159</accession>
<feature type="domain" description="F-box" evidence="1">
    <location>
        <begin position="1"/>
        <end position="48"/>
    </location>
</feature>
<proteinExistence type="predicted"/>
<protein>
    <recommendedName>
        <fullName evidence="1">F-box domain-containing protein</fullName>
    </recommendedName>
</protein>
<keyword evidence="3" id="KW-1185">Reference proteome</keyword>
<evidence type="ECO:0000259" key="1">
    <source>
        <dbReference type="PROSITE" id="PS50181"/>
    </source>
</evidence>
<dbReference type="PANTHER" id="PTHR42057">
    <property type="entry name" value="F-BOX DOMAIN PROTEIN (AFU_ORTHOLOGUE AFUA_4G00200)"/>
    <property type="match status" value="1"/>
</dbReference>
<dbReference type="EMBL" id="KN832974">
    <property type="protein sequence ID" value="KIM89985.1"/>
    <property type="molecule type" value="Genomic_DNA"/>
</dbReference>
<dbReference type="Proteomes" id="UP000054166">
    <property type="component" value="Unassembled WGS sequence"/>
</dbReference>
<dbReference type="PANTHER" id="PTHR42057:SF2">
    <property type="entry name" value="F-BOX DOMAIN PROTEIN (AFU_ORTHOLOGUE AFUA_4G00200)-RELATED"/>
    <property type="match status" value="1"/>
</dbReference>
<reference evidence="3" key="2">
    <citation type="submission" date="2015-01" db="EMBL/GenBank/DDBJ databases">
        <title>Evolutionary Origins and Diversification of the Mycorrhizal Mutualists.</title>
        <authorList>
            <consortium name="DOE Joint Genome Institute"/>
            <consortium name="Mycorrhizal Genomics Consortium"/>
            <person name="Kohler A."/>
            <person name="Kuo A."/>
            <person name="Nagy L.G."/>
            <person name="Floudas D."/>
            <person name="Copeland A."/>
            <person name="Barry K.W."/>
            <person name="Cichocki N."/>
            <person name="Veneault-Fourrey C."/>
            <person name="LaButti K."/>
            <person name="Lindquist E.A."/>
            <person name="Lipzen A."/>
            <person name="Lundell T."/>
            <person name="Morin E."/>
            <person name="Murat C."/>
            <person name="Riley R."/>
            <person name="Ohm R."/>
            <person name="Sun H."/>
            <person name="Tunlid A."/>
            <person name="Henrissat B."/>
            <person name="Grigoriev I.V."/>
            <person name="Hibbett D.S."/>
            <person name="Martin F."/>
        </authorList>
    </citation>
    <scope>NUCLEOTIDE SEQUENCE [LARGE SCALE GENOMIC DNA]</scope>
    <source>
        <strain evidence="3">F 1598</strain>
    </source>
</reference>
<dbReference type="AlphaFoldDB" id="A0A0C3G159"/>
<sequence length="412" mass="47950">MSMVTLPLELINEVIDYVPSTSIADLRTLRIVSRTFKTLATPRVFRVLHVTASTQSVQRLKNVHESDELRHFVEKVVFLHEGDKLDAKMKSKYMEVYKFTKKDEYGTRLMHAMKKKDLREYQRLEQLRSERDSKTLKLPQAPLFRLHKFTRLNTVHFSFYPKFMEETSSRPSTHLWVQKSVLASLTSEPCPLTIKDLSLAHLICVNDGTYETPAFQSVISSLHSLSFLTVSNIKPGCLSVWLGWFHEFWPSTAPERFLVPALSSLTSLSFGGDEYIDNFNFDACYFPRLTSLKLRGIVFSMFHTIDDFVIKHGATLRRLELEDNGMDSTDDYYWSEVWERFQTELAVLEKLVVHRTDYVGERCCQPYIRLDDNWIFKIYDEGREQKEDADALEKLQAAVELRKPLTWSVVSS</sequence>
<dbReference type="InterPro" id="IPR001810">
    <property type="entry name" value="F-box_dom"/>
</dbReference>
<dbReference type="PROSITE" id="PS50181">
    <property type="entry name" value="FBOX"/>
    <property type="match status" value="1"/>
</dbReference>
<name>A0A0C3G159_PILCF</name>
<dbReference type="SUPFAM" id="SSF52047">
    <property type="entry name" value="RNI-like"/>
    <property type="match status" value="1"/>
</dbReference>
<evidence type="ECO:0000313" key="3">
    <source>
        <dbReference type="Proteomes" id="UP000054166"/>
    </source>
</evidence>
<organism evidence="2 3">
    <name type="scientific">Piloderma croceum (strain F 1598)</name>
    <dbReference type="NCBI Taxonomy" id="765440"/>
    <lineage>
        <taxon>Eukaryota</taxon>
        <taxon>Fungi</taxon>
        <taxon>Dikarya</taxon>
        <taxon>Basidiomycota</taxon>
        <taxon>Agaricomycotina</taxon>
        <taxon>Agaricomycetes</taxon>
        <taxon>Agaricomycetidae</taxon>
        <taxon>Atheliales</taxon>
        <taxon>Atheliaceae</taxon>
        <taxon>Piloderma</taxon>
    </lineage>
</organism>